<keyword evidence="1" id="KW-1133">Transmembrane helix</keyword>
<dbReference type="AlphaFoldDB" id="A0AAW1CHN8"/>
<reference evidence="2 3" key="1">
    <citation type="submission" date="2022-12" db="EMBL/GenBank/DDBJ databases">
        <title>Chromosome-level genome assembly of true bugs.</title>
        <authorList>
            <person name="Ma L."/>
            <person name="Li H."/>
        </authorList>
    </citation>
    <scope>NUCLEOTIDE SEQUENCE [LARGE SCALE GENOMIC DNA]</scope>
    <source>
        <strain evidence="2">Lab_2022b</strain>
    </source>
</reference>
<sequence length="52" mass="6204">MLKNIKITLHCIKKCCKFDKLLLLRLNIIINIFYLIFSHKQYVCCDLSSLED</sequence>
<name>A0AAW1CHN8_9HEMI</name>
<evidence type="ECO:0008006" key="4">
    <source>
        <dbReference type="Google" id="ProtNLM"/>
    </source>
</evidence>
<comment type="caution">
    <text evidence="2">The sequence shown here is derived from an EMBL/GenBank/DDBJ whole genome shotgun (WGS) entry which is preliminary data.</text>
</comment>
<evidence type="ECO:0000313" key="3">
    <source>
        <dbReference type="Proteomes" id="UP001461498"/>
    </source>
</evidence>
<organism evidence="2 3">
    <name type="scientific">Rhynocoris fuscipes</name>
    <dbReference type="NCBI Taxonomy" id="488301"/>
    <lineage>
        <taxon>Eukaryota</taxon>
        <taxon>Metazoa</taxon>
        <taxon>Ecdysozoa</taxon>
        <taxon>Arthropoda</taxon>
        <taxon>Hexapoda</taxon>
        <taxon>Insecta</taxon>
        <taxon>Pterygota</taxon>
        <taxon>Neoptera</taxon>
        <taxon>Paraneoptera</taxon>
        <taxon>Hemiptera</taxon>
        <taxon>Heteroptera</taxon>
        <taxon>Panheteroptera</taxon>
        <taxon>Cimicomorpha</taxon>
        <taxon>Reduviidae</taxon>
        <taxon>Harpactorinae</taxon>
        <taxon>Harpactorini</taxon>
        <taxon>Rhynocoris</taxon>
    </lineage>
</organism>
<protein>
    <recommendedName>
        <fullName evidence="4">Photosystem II protein I</fullName>
    </recommendedName>
</protein>
<feature type="transmembrane region" description="Helical" evidence="1">
    <location>
        <begin position="21"/>
        <end position="37"/>
    </location>
</feature>
<dbReference type="EMBL" id="JAPXFL010000022">
    <property type="protein sequence ID" value="KAK9497033.1"/>
    <property type="molecule type" value="Genomic_DNA"/>
</dbReference>
<proteinExistence type="predicted"/>
<evidence type="ECO:0000313" key="2">
    <source>
        <dbReference type="EMBL" id="KAK9497033.1"/>
    </source>
</evidence>
<keyword evidence="1" id="KW-0812">Transmembrane</keyword>
<keyword evidence="1" id="KW-0472">Membrane</keyword>
<keyword evidence="3" id="KW-1185">Reference proteome</keyword>
<evidence type="ECO:0000256" key="1">
    <source>
        <dbReference type="SAM" id="Phobius"/>
    </source>
</evidence>
<gene>
    <name evidence="2" type="ORF">O3M35_012823</name>
</gene>
<dbReference type="Proteomes" id="UP001461498">
    <property type="component" value="Unassembled WGS sequence"/>
</dbReference>
<accession>A0AAW1CHN8</accession>